<proteinExistence type="predicted"/>
<accession>A0A6V7UNT9</accession>
<reference evidence="1 2" key="1">
    <citation type="submission" date="2020-08" db="EMBL/GenBank/DDBJ databases">
        <authorList>
            <person name="Koutsovoulos G."/>
            <person name="Danchin GJ E."/>
        </authorList>
    </citation>
    <scope>NUCLEOTIDE SEQUENCE [LARGE SCALE GENOMIC DNA]</scope>
</reference>
<dbReference type="Proteomes" id="UP000580250">
    <property type="component" value="Unassembled WGS sequence"/>
</dbReference>
<comment type="caution">
    <text evidence="1">The sequence shown here is derived from an EMBL/GenBank/DDBJ whole genome shotgun (WGS) entry which is preliminary data.</text>
</comment>
<dbReference type="EMBL" id="CAJEWN010000081">
    <property type="protein sequence ID" value="CAD2160751.1"/>
    <property type="molecule type" value="Genomic_DNA"/>
</dbReference>
<sequence length="188" mass="22299">MAKRIFWRRKCNYWKVDNYGKYNIQFRKFGKEDDFKDNEDWFNAILTRVRSSERFTNEIQNIKNYRTKEYSSQSDVKINEFWFYLYNGLGNGEKYPKMRASPENGNINEVIFNTPITGIYGNNQDLFLCRPQFEHGQTSTQPEQQGQSYSTSPYRGGFTLQLKISLKNLNAFLIVDVLFLVKNAQLIF</sequence>
<name>A0A6V7UNT9_MELEN</name>
<evidence type="ECO:0000313" key="1">
    <source>
        <dbReference type="EMBL" id="CAD2160751.1"/>
    </source>
</evidence>
<dbReference type="AlphaFoldDB" id="A0A6V7UNT9"/>
<gene>
    <name evidence="1" type="ORF">MENT_LOCUS14445</name>
</gene>
<evidence type="ECO:0000313" key="2">
    <source>
        <dbReference type="Proteomes" id="UP000580250"/>
    </source>
</evidence>
<protein>
    <submittedName>
        <fullName evidence="1">Uncharacterized protein</fullName>
    </submittedName>
</protein>
<organism evidence="1 2">
    <name type="scientific">Meloidogyne enterolobii</name>
    <name type="common">Root-knot nematode worm</name>
    <name type="synonym">Meloidogyne mayaguensis</name>
    <dbReference type="NCBI Taxonomy" id="390850"/>
    <lineage>
        <taxon>Eukaryota</taxon>
        <taxon>Metazoa</taxon>
        <taxon>Ecdysozoa</taxon>
        <taxon>Nematoda</taxon>
        <taxon>Chromadorea</taxon>
        <taxon>Rhabditida</taxon>
        <taxon>Tylenchina</taxon>
        <taxon>Tylenchomorpha</taxon>
        <taxon>Tylenchoidea</taxon>
        <taxon>Meloidogynidae</taxon>
        <taxon>Meloidogyninae</taxon>
        <taxon>Meloidogyne</taxon>
    </lineage>
</organism>